<gene>
    <name evidence="1" type="ORF">GCM10007964_40790</name>
</gene>
<proteinExistence type="predicted"/>
<protein>
    <submittedName>
        <fullName evidence="1">Uncharacterized protein</fullName>
    </submittedName>
</protein>
<evidence type="ECO:0000313" key="2">
    <source>
        <dbReference type="Proteomes" id="UP000645217"/>
    </source>
</evidence>
<sequence length="307" mass="34398">MEMARSPFAHPGHAKVIELCQEALGHRPEIELLAYYDRGFHVFTLTRLPEEERRRQERAFRQLVTESIRFGDPLRELGTGELTRTFVQTEDGAVHCGHVFEEDYLVGSTRDAGAVEEMDHAVGRLITRIRREIYLQPDLMPGGRRGPRKGDPLPPATVRTECAEGLDAELATALTRLGERVVDVNDLHYLALHHQWRFAFAADVCDADALAPWFGGALGAEGARKRYMDLAVRMRSDLPALAYALRLYSERPLVRLVLDVVSGAIFVYPLLRQQGFVMGVTVFQPEVFAAEQRLRPAVPEIAGVLTG</sequence>
<dbReference type="EMBL" id="BMNT01000022">
    <property type="protein sequence ID" value="GGK94190.1"/>
    <property type="molecule type" value="Genomic_DNA"/>
</dbReference>
<keyword evidence="2" id="KW-1185">Reference proteome</keyword>
<evidence type="ECO:0000313" key="1">
    <source>
        <dbReference type="EMBL" id="GGK94190.1"/>
    </source>
</evidence>
<accession>A0A917R7F8</accession>
<dbReference type="Proteomes" id="UP000645217">
    <property type="component" value="Unassembled WGS sequence"/>
</dbReference>
<dbReference type="RefSeq" id="WP_189164624.1">
    <property type="nucleotide sequence ID" value="NZ_BMNT01000022.1"/>
</dbReference>
<name>A0A917R7F8_9ACTN</name>
<organism evidence="1 2">
    <name type="scientific">Sphaerisporangium melleum</name>
    <dbReference type="NCBI Taxonomy" id="321316"/>
    <lineage>
        <taxon>Bacteria</taxon>
        <taxon>Bacillati</taxon>
        <taxon>Actinomycetota</taxon>
        <taxon>Actinomycetes</taxon>
        <taxon>Streptosporangiales</taxon>
        <taxon>Streptosporangiaceae</taxon>
        <taxon>Sphaerisporangium</taxon>
    </lineage>
</organism>
<comment type="caution">
    <text evidence="1">The sequence shown here is derived from an EMBL/GenBank/DDBJ whole genome shotgun (WGS) entry which is preliminary data.</text>
</comment>
<reference evidence="1" key="1">
    <citation type="journal article" date="2014" name="Int. J. Syst. Evol. Microbiol.">
        <title>Complete genome sequence of Corynebacterium casei LMG S-19264T (=DSM 44701T), isolated from a smear-ripened cheese.</title>
        <authorList>
            <consortium name="US DOE Joint Genome Institute (JGI-PGF)"/>
            <person name="Walter F."/>
            <person name="Albersmeier A."/>
            <person name="Kalinowski J."/>
            <person name="Ruckert C."/>
        </authorList>
    </citation>
    <scope>NUCLEOTIDE SEQUENCE</scope>
    <source>
        <strain evidence="1">JCM 13064</strain>
    </source>
</reference>
<dbReference type="AlphaFoldDB" id="A0A917R7F8"/>
<reference evidence="1" key="2">
    <citation type="submission" date="2020-09" db="EMBL/GenBank/DDBJ databases">
        <authorList>
            <person name="Sun Q."/>
            <person name="Ohkuma M."/>
        </authorList>
    </citation>
    <scope>NUCLEOTIDE SEQUENCE</scope>
    <source>
        <strain evidence="1">JCM 13064</strain>
    </source>
</reference>